<evidence type="ECO:0000256" key="2">
    <source>
        <dbReference type="PROSITE-ProRule" id="PRU00850"/>
    </source>
</evidence>
<dbReference type="GO" id="GO:0051321">
    <property type="term" value="P:meiotic cell cycle"/>
    <property type="evidence" value="ECO:0007669"/>
    <property type="project" value="TreeGrafter"/>
</dbReference>
<dbReference type="KEGG" id="ctp:CTRG_00389"/>
<dbReference type="GO" id="GO:0000228">
    <property type="term" value="C:nuclear chromosome"/>
    <property type="evidence" value="ECO:0007669"/>
    <property type="project" value="TreeGrafter"/>
</dbReference>
<sequence length="453" mass="51652">MANRTKSNKRFKRRKPSFSEVKSDPVTLFSERKSRIAPRSGLQFKVGPLFQPTVQVSPLYIKEDNDQVVPRLESRIDRGFELIDGNWIGYKRNYISVVASFTFEKLGNSAKLLQQHGFYIITKNEMFDVKRFAIRLVGKSVEDGDDVSLIQNTAKRDKGPVVEPPVIPVIPGAIPEHIVIREGSNIRNQSRIKEFEQLFSQDWKSLRILQPNSVLKNYPVNENYTKVAKFERIQFTSVVRNKKSIYKNKRFILQIQLLAELDDIGTYAIIAISNTPPVFIRANGASRYESSSPMPNSNLPLDDISNTEVFDLKMKKPIISSNIPKNEYPPDLMIDKSPLAVPGCCIFNPFNGSEMTKENVLEPLFDLNIDDYNDDPESLNPRYFLEKSKVSKIHKLTSSYLNETFSSSFLRPTARGGIQIFDDNKKQNVDNNHDNTTTTNNTNCIAPYLLTNI</sequence>
<dbReference type="SMR" id="C5M2V0"/>
<keyword evidence="1 2" id="KW-0238">DNA-binding</keyword>
<dbReference type="EMBL" id="GG692395">
    <property type="protein sequence ID" value="EER35650.1"/>
    <property type="molecule type" value="Genomic_DNA"/>
</dbReference>
<evidence type="ECO:0000313" key="5">
    <source>
        <dbReference type="Proteomes" id="UP000002037"/>
    </source>
</evidence>
<feature type="domain" description="NDT80" evidence="3">
    <location>
        <begin position="4"/>
        <end position="292"/>
    </location>
</feature>
<dbReference type="InterPro" id="IPR037141">
    <property type="entry name" value="NDT80_DNA-bd_dom_sf"/>
</dbReference>
<dbReference type="GO" id="GO:0003677">
    <property type="term" value="F:DNA binding"/>
    <property type="evidence" value="ECO:0007669"/>
    <property type="project" value="UniProtKB-KW"/>
</dbReference>
<organism evidence="4 5">
    <name type="scientific">Candida tropicalis (strain ATCC MYA-3404 / T1)</name>
    <name type="common">Yeast</name>
    <dbReference type="NCBI Taxonomy" id="294747"/>
    <lineage>
        <taxon>Eukaryota</taxon>
        <taxon>Fungi</taxon>
        <taxon>Dikarya</taxon>
        <taxon>Ascomycota</taxon>
        <taxon>Saccharomycotina</taxon>
        <taxon>Pichiomycetes</taxon>
        <taxon>Debaryomycetaceae</taxon>
        <taxon>Candida/Lodderomyces clade</taxon>
        <taxon>Candida</taxon>
    </lineage>
</organism>
<keyword evidence="5" id="KW-1185">Reference proteome</keyword>
<dbReference type="Proteomes" id="UP000002037">
    <property type="component" value="Unassembled WGS sequence"/>
</dbReference>
<dbReference type="PHI-base" id="PHI:10725"/>
<feature type="DNA-binding region" description="NDT80" evidence="2">
    <location>
        <begin position="4"/>
        <end position="292"/>
    </location>
</feature>
<dbReference type="STRING" id="294747.C5M2V0"/>
<evidence type="ECO:0000313" key="4">
    <source>
        <dbReference type="EMBL" id="EER35650.1"/>
    </source>
</evidence>
<dbReference type="GO" id="GO:0045944">
    <property type="term" value="P:positive regulation of transcription by RNA polymerase II"/>
    <property type="evidence" value="ECO:0007669"/>
    <property type="project" value="TreeGrafter"/>
</dbReference>
<reference evidence="4 5" key="1">
    <citation type="journal article" date="2009" name="Nature">
        <title>Evolution of pathogenicity and sexual reproduction in eight Candida genomes.</title>
        <authorList>
            <person name="Butler G."/>
            <person name="Rasmussen M.D."/>
            <person name="Lin M.F."/>
            <person name="Santos M.A."/>
            <person name="Sakthikumar S."/>
            <person name="Munro C.A."/>
            <person name="Rheinbay E."/>
            <person name="Grabherr M."/>
            <person name="Forche A."/>
            <person name="Reedy J.L."/>
            <person name="Agrafioti I."/>
            <person name="Arnaud M.B."/>
            <person name="Bates S."/>
            <person name="Brown A.J."/>
            <person name="Brunke S."/>
            <person name="Costanzo M.C."/>
            <person name="Fitzpatrick D.A."/>
            <person name="de Groot P.W."/>
            <person name="Harris D."/>
            <person name="Hoyer L.L."/>
            <person name="Hube B."/>
            <person name="Klis F.M."/>
            <person name="Kodira C."/>
            <person name="Lennard N."/>
            <person name="Logue M.E."/>
            <person name="Martin R."/>
            <person name="Neiman A.M."/>
            <person name="Nikolaou E."/>
            <person name="Quail M.A."/>
            <person name="Quinn J."/>
            <person name="Santos M.C."/>
            <person name="Schmitzberger F.F."/>
            <person name="Sherlock G."/>
            <person name="Shah P."/>
            <person name="Silverstein K.A."/>
            <person name="Skrzypek M.S."/>
            <person name="Soll D."/>
            <person name="Staggs R."/>
            <person name="Stansfield I."/>
            <person name="Stumpf M.P."/>
            <person name="Sudbery P.E."/>
            <person name="Srikantha T."/>
            <person name="Zeng Q."/>
            <person name="Berman J."/>
            <person name="Berriman M."/>
            <person name="Heitman J."/>
            <person name="Gow N.A."/>
            <person name="Lorenz M.C."/>
            <person name="Birren B.W."/>
            <person name="Kellis M."/>
            <person name="Cuomo C.A."/>
        </authorList>
    </citation>
    <scope>NUCLEOTIDE SEQUENCE [LARGE SCALE GENOMIC DNA]</scope>
    <source>
        <strain evidence="5">ATCC MYA-3404 / T1</strain>
    </source>
</reference>
<dbReference type="PROSITE" id="PS51517">
    <property type="entry name" value="NDT80"/>
    <property type="match status" value="1"/>
</dbReference>
<dbReference type="AlphaFoldDB" id="C5M2V0"/>
<gene>
    <name evidence="4" type="ORF">CTRG_00389</name>
</gene>
<dbReference type="GeneID" id="8299003"/>
<accession>C5M2V0</accession>
<evidence type="ECO:0000259" key="3">
    <source>
        <dbReference type="PROSITE" id="PS51517"/>
    </source>
</evidence>
<dbReference type="OrthoDB" id="2288358at2759"/>
<protein>
    <recommendedName>
        <fullName evidence="3">NDT80 domain-containing protein</fullName>
    </recommendedName>
</protein>
<proteinExistence type="predicted"/>
<dbReference type="VEuPathDB" id="FungiDB:CTRG_00389"/>
<dbReference type="HOGENOM" id="CLU_039323_0_0_1"/>
<dbReference type="InterPro" id="IPR052605">
    <property type="entry name" value="Fungal_trans_regulator"/>
</dbReference>
<dbReference type="RefSeq" id="XP_002545608.1">
    <property type="nucleotide sequence ID" value="XM_002545562.1"/>
</dbReference>
<dbReference type="Pfam" id="PF05224">
    <property type="entry name" value="NDT80_PhoG"/>
    <property type="match status" value="1"/>
</dbReference>
<name>C5M2V0_CANTT</name>
<evidence type="ECO:0000256" key="1">
    <source>
        <dbReference type="ARBA" id="ARBA00023125"/>
    </source>
</evidence>
<dbReference type="PANTHER" id="PTHR35144">
    <property type="entry name" value="MEIOSIS-SPECIFIC TRANSCRIPTION FACTOR NDT80"/>
    <property type="match status" value="1"/>
</dbReference>
<dbReference type="GO" id="GO:0003700">
    <property type="term" value="F:DNA-binding transcription factor activity"/>
    <property type="evidence" value="ECO:0007669"/>
    <property type="project" value="UniProtKB-UniRule"/>
</dbReference>
<dbReference type="SUPFAM" id="SSF49417">
    <property type="entry name" value="p53-like transcription factors"/>
    <property type="match status" value="1"/>
</dbReference>
<dbReference type="Gene3D" id="2.60.40.1390">
    <property type="entry name" value="NDT80 DNA-binding domain"/>
    <property type="match status" value="1"/>
</dbReference>
<dbReference type="PANTHER" id="PTHR35144:SF2">
    <property type="entry name" value="MEIOSIS-SPECIFIC TRANSCRIPTION FACTOR NDT80"/>
    <property type="match status" value="1"/>
</dbReference>
<dbReference type="eggNOG" id="ENOG502R1FS">
    <property type="taxonomic scope" value="Eukaryota"/>
</dbReference>
<dbReference type="InterPro" id="IPR008967">
    <property type="entry name" value="p53-like_TF_DNA-bd_sf"/>
</dbReference>
<dbReference type="InterPro" id="IPR024061">
    <property type="entry name" value="NDT80_DNA-bd_dom"/>
</dbReference>